<evidence type="ECO:0000313" key="2">
    <source>
        <dbReference type="EMBL" id="MEY2182269.1"/>
    </source>
</evidence>
<dbReference type="InterPro" id="IPR003812">
    <property type="entry name" value="Fido"/>
</dbReference>
<evidence type="ECO:0000259" key="1">
    <source>
        <dbReference type="PROSITE" id="PS51459"/>
    </source>
</evidence>
<dbReference type="InterPro" id="IPR053737">
    <property type="entry name" value="Type_II_TA_Toxin"/>
</dbReference>
<dbReference type="NCBIfam" id="TIGR01550">
    <property type="entry name" value="DOC_P1"/>
    <property type="match status" value="1"/>
</dbReference>
<dbReference type="PROSITE" id="PS51459">
    <property type="entry name" value="FIDO"/>
    <property type="match status" value="1"/>
</dbReference>
<protein>
    <submittedName>
        <fullName evidence="2">Type II toxin-antitoxin system death-on-curing family toxin</fullName>
    </submittedName>
</protein>
<proteinExistence type="predicted"/>
<evidence type="ECO:0000313" key="3">
    <source>
        <dbReference type="Proteomes" id="UP001562159"/>
    </source>
</evidence>
<name>A0ABV4ART6_9GAMM</name>
<reference evidence="2 3" key="1">
    <citation type="submission" date="2024-07" db="EMBL/GenBank/DDBJ databases">
        <title>Molecular mechanisms and environmental adaptations of flagellar loss and biofilm growth of Rhodanobacter under environmental stress.</title>
        <authorList>
            <person name="Chen M."/>
        </authorList>
    </citation>
    <scope>NUCLEOTIDE SEQUENCE [LARGE SCALE GENOMIC DNA]</scope>
    <source>
        <strain evidence="2 3">RS22</strain>
    </source>
</reference>
<dbReference type="PANTHER" id="PTHR39426:SF1">
    <property type="entry name" value="HOMOLOGY TO DEATH-ON-CURING PROTEIN OF PHAGE P1"/>
    <property type="match status" value="1"/>
</dbReference>
<dbReference type="Pfam" id="PF02661">
    <property type="entry name" value="Fic"/>
    <property type="match status" value="1"/>
</dbReference>
<dbReference type="EMBL" id="JBGBPY010000001">
    <property type="protein sequence ID" value="MEY2182269.1"/>
    <property type="molecule type" value="Genomic_DNA"/>
</dbReference>
<dbReference type="Proteomes" id="UP001562159">
    <property type="component" value="Unassembled WGS sequence"/>
</dbReference>
<comment type="caution">
    <text evidence="2">The sequence shown here is derived from an EMBL/GenBank/DDBJ whole genome shotgun (WGS) entry which is preliminary data.</text>
</comment>
<dbReference type="PIRSF" id="PIRSF018297">
    <property type="entry name" value="Doc"/>
    <property type="match status" value="1"/>
</dbReference>
<dbReference type="InterPro" id="IPR006440">
    <property type="entry name" value="Doc"/>
</dbReference>
<sequence length="153" mass="16468">MGAFAWIDHALVLAIHDRQLAEHGGAEGVRDDGLLESALARPQQMLACAGPAPDLADLAAALAHGLARNHPFVDGNKRTAYVVCRTFPALNGASLAADAEDKYQTFLALADGRLSAEAFAAWLREHLRTQHVHEAPAHYQGKTKGRAKTVRTR</sequence>
<dbReference type="PANTHER" id="PTHR39426">
    <property type="entry name" value="HOMOLOGY TO DEATH-ON-CURING PROTEIN OF PHAGE P1"/>
    <property type="match status" value="1"/>
</dbReference>
<dbReference type="InterPro" id="IPR036597">
    <property type="entry name" value="Fido-like_dom_sf"/>
</dbReference>
<organism evidence="2 3">
    <name type="scientific">Rhodanobacter humi</name>
    <dbReference type="NCBI Taxonomy" id="1888173"/>
    <lineage>
        <taxon>Bacteria</taxon>
        <taxon>Pseudomonadati</taxon>
        <taxon>Pseudomonadota</taxon>
        <taxon>Gammaproteobacteria</taxon>
        <taxon>Lysobacterales</taxon>
        <taxon>Rhodanobacteraceae</taxon>
        <taxon>Rhodanobacter</taxon>
    </lineage>
</organism>
<accession>A0ABV4ART6</accession>
<gene>
    <name evidence="2" type="ORF">AB7878_07545</name>
</gene>
<feature type="domain" description="Fido" evidence="1">
    <location>
        <begin position="7"/>
        <end position="125"/>
    </location>
</feature>
<dbReference type="SUPFAM" id="SSF140931">
    <property type="entry name" value="Fic-like"/>
    <property type="match status" value="1"/>
</dbReference>
<keyword evidence="3" id="KW-1185">Reference proteome</keyword>
<dbReference type="Gene3D" id="1.20.120.1870">
    <property type="entry name" value="Fic/DOC protein, Fido domain"/>
    <property type="match status" value="1"/>
</dbReference>